<keyword evidence="6" id="KW-1133">Transmembrane helix</keyword>
<dbReference type="AlphaFoldDB" id="A0A0D8XQM7"/>
<feature type="compositionally biased region" description="Low complexity" evidence="10">
    <location>
        <begin position="339"/>
        <end position="355"/>
    </location>
</feature>
<evidence type="ECO:0000256" key="4">
    <source>
        <dbReference type="ARBA" id="ARBA00022692"/>
    </source>
</evidence>
<comment type="subunit">
    <text evidence="9">Component of the mitochondrial contact site and cristae organizing system (MICOS) complex.</text>
</comment>
<dbReference type="InterPro" id="IPR007512">
    <property type="entry name" value="Mic10"/>
</dbReference>
<keyword evidence="4" id="KW-0812">Transmembrane</keyword>
<dbReference type="Pfam" id="PF04418">
    <property type="entry name" value="DUF543"/>
    <property type="match status" value="1"/>
</dbReference>
<evidence type="ECO:0000256" key="10">
    <source>
        <dbReference type="SAM" id="MobiDB-lite"/>
    </source>
</evidence>
<dbReference type="Proteomes" id="UP000053766">
    <property type="component" value="Unassembled WGS sequence"/>
</dbReference>
<evidence type="ECO:0000256" key="6">
    <source>
        <dbReference type="ARBA" id="ARBA00022989"/>
    </source>
</evidence>
<protein>
    <recommendedName>
        <fullName evidence="9">MICOS complex subunit MIC10</fullName>
    </recommendedName>
</protein>
<comment type="subcellular location">
    <subcellularLocation>
        <location evidence="2 9">Mitochondrion inner membrane</location>
        <topology evidence="2 9">Single-pass membrane protein</topology>
    </subcellularLocation>
</comment>
<evidence type="ECO:0000256" key="3">
    <source>
        <dbReference type="ARBA" id="ARBA00006792"/>
    </source>
</evidence>
<keyword evidence="5 9" id="KW-0999">Mitochondrion inner membrane</keyword>
<dbReference type="GO" id="GO:0061617">
    <property type="term" value="C:MICOS complex"/>
    <property type="evidence" value="ECO:0007669"/>
    <property type="project" value="UniProtKB-UniRule"/>
</dbReference>
<evidence type="ECO:0000313" key="12">
    <source>
        <dbReference type="Proteomes" id="UP000053766"/>
    </source>
</evidence>
<feature type="region of interest" description="Disordered" evidence="10">
    <location>
        <begin position="42"/>
        <end position="135"/>
    </location>
</feature>
<feature type="compositionally biased region" description="Basic and acidic residues" evidence="10">
    <location>
        <begin position="91"/>
        <end position="111"/>
    </location>
</feature>
<feature type="region of interest" description="Disordered" evidence="10">
    <location>
        <begin position="244"/>
        <end position="269"/>
    </location>
</feature>
<sequence length="636" mass="72548">MRFYIKFRRYSGRGSCRQNSFFPEQAKTTRFDDRVLDKRFTRPTEFSGTATREEDWRSPNFTRQTKSCDRSYGSWKSDDSKSWRSSSHNPWRKEKDQSPKKSEDWRKDNSWRRSSPVPRASVPVMSVENAGSSTSLSSKIIDWPEASYRRNSPTPIKGGSIKGLSEVELEEAALLQIKLMAEMEGKLDKVDYNNERVGENNGFEDKRMLNGQEVVGERDSMGSKITVSDLQRSQTSVISKQKIETKTHQNNSHAERDVPIFKDQEPPKPNNGGLVVLKKNFEEVHMLGKNSVANDSALRNSNSKEENWYQDYLKNVNKRESEVYNRHNDLLPPSTNEMSQCRSSRYSSHSTSYLSGNRSTPCNRVEISESSRCVSVTQKEKEADLVSKSSNSIDPNQYVEELSDSEDWDEIAQLVSTPNLKRPSDSSEDQPPKRSLLGLNLDLSPPCSTISKPQLYCYDKSVTSQSSSTHHSAQIRRRSPYSSNDERYFRIEYPSMQRRNYSSQPGYEKDEPLNTAINPRNVEYRHSLITPRTIEQSRGEHQMVRSEDELGEKIDRCFADSLLKISGGIAIGIVASVAFFKSRSWPIWFGSGVGLGMGWSNCRHDLAQPYILHGKKIPVDQDAEGKTTYAILPEKL</sequence>
<gene>
    <name evidence="11" type="ORF">DICVIV_07867</name>
</gene>
<evidence type="ECO:0000256" key="5">
    <source>
        <dbReference type="ARBA" id="ARBA00022792"/>
    </source>
</evidence>
<proteinExistence type="inferred from homology"/>
<comment type="similarity">
    <text evidence="3 9">Belongs to the MICOS complex subunit Mic10 family.</text>
</comment>
<feature type="compositionally biased region" description="Basic and acidic residues" evidence="10">
    <location>
        <begin position="244"/>
        <end position="266"/>
    </location>
</feature>
<evidence type="ECO:0000256" key="9">
    <source>
        <dbReference type="RuleBase" id="RU363011"/>
    </source>
</evidence>
<dbReference type="EMBL" id="KN716371">
    <property type="protein sequence ID" value="KJH46057.1"/>
    <property type="molecule type" value="Genomic_DNA"/>
</dbReference>
<feature type="compositionally biased region" description="Acidic residues" evidence="10">
    <location>
        <begin position="401"/>
        <end position="410"/>
    </location>
</feature>
<reference evidence="11 12" key="1">
    <citation type="submission" date="2013-11" db="EMBL/GenBank/DDBJ databases">
        <title>Draft genome of the bovine lungworm Dictyocaulus viviparus.</title>
        <authorList>
            <person name="Mitreva M."/>
        </authorList>
    </citation>
    <scope>NUCLEOTIDE SEQUENCE [LARGE SCALE GENOMIC DNA]</scope>
    <source>
        <strain evidence="11 12">HannoverDv2000</strain>
    </source>
</reference>
<feature type="region of interest" description="Disordered" evidence="10">
    <location>
        <begin position="378"/>
        <end position="443"/>
    </location>
</feature>
<keyword evidence="7 9" id="KW-0496">Mitochondrion</keyword>
<dbReference type="STRING" id="29172.A0A0D8XQM7"/>
<organism evidence="11 12">
    <name type="scientific">Dictyocaulus viviparus</name>
    <name type="common">Bovine lungworm</name>
    <dbReference type="NCBI Taxonomy" id="29172"/>
    <lineage>
        <taxon>Eukaryota</taxon>
        <taxon>Metazoa</taxon>
        <taxon>Ecdysozoa</taxon>
        <taxon>Nematoda</taxon>
        <taxon>Chromadorea</taxon>
        <taxon>Rhabditida</taxon>
        <taxon>Rhabditina</taxon>
        <taxon>Rhabditomorpha</taxon>
        <taxon>Strongyloidea</taxon>
        <taxon>Metastrongylidae</taxon>
        <taxon>Dictyocaulus</taxon>
    </lineage>
</organism>
<keyword evidence="12" id="KW-1185">Reference proteome</keyword>
<evidence type="ECO:0000313" key="11">
    <source>
        <dbReference type="EMBL" id="KJH46057.1"/>
    </source>
</evidence>
<evidence type="ECO:0000256" key="2">
    <source>
        <dbReference type="ARBA" id="ARBA00004434"/>
    </source>
</evidence>
<accession>A0A0D8XQM7</accession>
<name>A0A0D8XQM7_DICVI</name>
<dbReference type="PANTHER" id="PTHR21304:SF0">
    <property type="entry name" value="MICOS COMPLEX SUBUNIT MIC10"/>
    <property type="match status" value="1"/>
</dbReference>
<evidence type="ECO:0000256" key="8">
    <source>
        <dbReference type="ARBA" id="ARBA00023136"/>
    </source>
</evidence>
<comment type="function">
    <text evidence="1 9">Component of the MICOS complex, a large protein complex of the mitochondrial inner membrane that plays crucial roles in the maintenance of crista junctions, inner membrane architecture, and formation of contact sites to the outer membrane.</text>
</comment>
<evidence type="ECO:0000256" key="1">
    <source>
        <dbReference type="ARBA" id="ARBA00002689"/>
    </source>
</evidence>
<dbReference type="OrthoDB" id="1916310at2759"/>
<dbReference type="PANTHER" id="PTHR21304">
    <property type="entry name" value="MICOS COMPLEX SUBUNIT MIC10"/>
    <property type="match status" value="1"/>
</dbReference>
<keyword evidence="8" id="KW-0472">Membrane</keyword>
<feature type="region of interest" description="Disordered" evidence="10">
    <location>
        <begin position="326"/>
        <end position="363"/>
    </location>
</feature>
<evidence type="ECO:0000256" key="7">
    <source>
        <dbReference type="ARBA" id="ARBA00023128"/>
    </source>
</evidence>
<reference evidence="12" key="2">
    <citation type="journal article" date="2016" name="Sci. Rep.">
        <title>Dictyocaulus viviparus genome, variome and transcriptome elucidate lungworm biology and support future intervention.</title>
        <authorList>
            <person name="McNulty S.N."/>
            <person name="Strube C."/>
            <person name="Rosa B.A."/>
            <person name="Martin J.C."/>
            <person name="Tyagi R."/>
            <person name="Choi Y.J."/>
            <person name="Wang Q."/>
            <person name="Hallsworth Pepin K."/>
            <person name="Zhang X."/>
            <person name="Ozersky P."/>
            <person name="Wilson R.K."/>
            <person name="Sternberg P.W."/>
            <person name="Gasser R.B."/>
            <person name="Mitreva M."/>
        </authorList>
    </citation>
    <scope>NUCLEOTIDE SEQUENCE [LARGE SCALE GENOMIC DNA]</scope>
    <source>
        <strain evidence="12">HannoverDv2000</strain>
    </source>
</reference>